<reference evidence="2" key="1">
    <citation type="submission" date="2023-07" db="EMBL/GenBank/DDBJ databases">
        <title>30 novel species of actinomycetes from the DSMZ collection.</title>
        <authorList>
            <person name="Nouioui I."/>
        </authorList>
    </citation>
    <scope>NUCLEOTIDE SEQUENCE [LARGE SCALE GENOMIC DNA]</scope>
    <source>
        <strain evidence="2">DSM 44917</strain>
    </source>
</reference>
<proteinExistence type="predicted"/>
<gene>
    <name evidence="1" type="ORF">RM780_24780</name>
</gene>
<protein>
    <recommendedName>
        <fullName evidence="3">Methyltransferase</fullName>
    </recommendedName>
</protein>
<dbReference type="Gene3D" id="3.40.50.150">
    <property type="entry name" value="Vaccinia Virus protein VP39"/>
    <property type="match status" value="1"/>
</dbReference>
<dbReference type="InterPro" id="IPR029063">
    <property type="entry name" value="SAM-dependent_MTases_sf"/>
</dbReference>
<evidence type="ECO:0000313" key="1">
    <source>
        <dbReference type="EMBL" id="MDT0310145.1"/>
    </source>
</evidence>
<name>A0ABU2LEY8_9ACTN</name>
<dbReference type="RefSeq" id="WP_311633115.1">
    <property type="nucleotide sequence ID" value="NZ_JAVREN010000056.1"/>
</dbReference>
<dbReference type="SUPFAM" id="SSF53335">
    <property type="entry name" value="S-adenosyl-L-methionine-dependent methyltransferases"/>
    <property type="match status" value="1"/>
</dbReference>
<keyword evidence="2" id="KW-1185">Reference proteome</keyword>
<evidence type="ECO:0000313" key="2">
    <source>
        <dbReference type="Proteomes" id="UP001183388"/>
    </source>
</evidence>
<evidence type="ECO:0008006" key="3">
    <source>
        <dbReference type="Google" id="ProtNLM"/>
    </source>
</evidence>
<sequence length="337" mass="36453">MTYSSTPNSPLRLGDLLEGQTASHIVIAADDLGWWDQLLGGARAIVPATGLQRSLAQALSRIGWLEPAAEGAPGYRLTAEGREIAFNRGFVRVTTLGWEPTFRALGAEAAGADRISARTAPGEVAAGCTEIAHRHPETIKAIAARIAVDEAPGTTIDLGCADGGRMQVIGELAPRESLVGVDIEAGVIEAARRRLAGTALAERFRLRSGSVLPGGPGAGLPEWLDDGVRRDVTTAMTFFLLHQLATERGGIDRVLAGWGEWFPNLRRLVIGDVVRASGRHWHEQPWFAPTFEFYHEVTGVKTWSVEEYAAAFAATGWRVAEHHDADHAVFETWILER</sequence>
<accession>A0ABU2LEY8</accession>
<dbReference type="EMBL" id="JAVREN010000056">
    <property type="protein sequence ID" value="MDT0310145.1"/>
    <property type="molecule type" value="Genomic_DNA"/>
</dbReference>
<organism evidence="1 2">
    <name type="scientific">Streptomyces boetiae</name>
    <dbReference type="NCBI Taxonomy" id="3075541"/>
    <lineage>
        <taxon>Bacteria</taxon>
        <taxon>Bacillati</taxon>
        <taxon>Actinomycetota</taxon>
        <taxon>Actinomycetes</taxon>
        <taxon>Kitasatosporales</taxon>
        <taxon>Streptomycetaceae</taxon>
        <taxon>Streptomyces</taxon>
    </lineage>
</organism>
<comment type="caution">
    <text evidence="1">The sequence shown here is derived from an EMBL/GenBank/DDBJ whole genome shotgun (WGS) entry which is preliminary data.</text>
</comment>
<dbReference type="Proteomes" id="UP001183388">
    <property type="component" value="Unassembled WGS sequence"/>
</dbReference>